<evidence type="ECO:0000256" key="1">
    <source>
        <dbReference type="SAM" id="Coils"/>
    </source>
</evidence>
<feature type="compositionally biased region" description="Basic residues" evidence="2">
    <location>
        <begin position="68"/>
        <end position="79"/>
    </location>
</feature>
<name>A0A4S4DD58_CAMSN</name>
<dbReference type="STRING" id="542762.A0A4S4DD58"/>
<dbReference type="Proteomes" id="UP000306102">
    <property type="component" value="Unassembled WGS sequence"/>
</dbReference>
<feature type="region of interest" description="Disordered" evidence="2">
    <location>
        <begin position="1"/>
        <end position="89"/>
    </location>
</feature>
<feature type="coiled-coil region" evidence="1">
    <location>
        <begin position="534"/>
        <end position="645"/>
    </location>
</feature>
<reference evidence="3 4" key="1">
    <citation type="journal article" date="2018" name="Proc. Natl. Acad. Sci. U.S.A.">
        <title>Draft genome sequence of Camellia sinensis var. sinensis provides insights into the evolution of the tea genome and tea quality.</title>
        <authorList>
            <person name="Wei C."/>
            <person name="Yang H."/>
            <person name="Wang S."/>
            <person name="Zhao J."/>
            <person name="Liu C."/>
            <person name="Gao L."/>
            <person name="Xia E."/>
            <person name="Lu Y."/>
            <person name="Tai Y."/>
            <person name="She G."/>
            <person name="Sun J."/>
            <person name="Cao H."/>
            <person name="Tong W."/>
            <person name="Gao Q."/>
            <person name="Li Y."/>
            <person name="Deng W."/>
            <person name="Jiang X."/>
            <person name="Wang W."/>
            <person name="Chen Q."/>
            <person name="Zhang S."/>
            <person name="Li H."/>
            <person name="Wu J."/>
            <person name="Wang P."/>
            <person name="Li P."/>
            <person name="Shi C."/>
            <person name="Zheng F."/>
            <person name="Jian J."/>
            <person name="Huang B."/>
            <person name="Shan D."/>
            <person name="Shi M."/>
            <person name="Fang C."/>
            <person name="Yue Y."/>
            <person name="Li F."/>
            <person name="Li D."/>
            <person name="Wei S."/>
            <person name="Han B."/>
            <person name="Jiang C."/>
            <person name="Yin Y."/>
            <person name="Xia T."/>
            <person name="Zhang Z."/>
            <person name="Bennetzen J.L."/>
            <person name="Zhao S."/>
            <person name="Wan X."/>
        </authorList>
    </citation>
    <scope>NUCLEOTIDE SEQUENCE [LARGE SCALE GENOMIC DNA]</scope>
    <source>
        <strain evidence="4">cv. Shuchazao</strain>
        <tissue evidence="3">Leaf</tissue>
    </source>
</reference>
<evidence type="ECO:0000256" key="2">
    <source>
        <dbReference type="SAM" id="MobiDB-lite"/>
    </source>
</evidence>
<comment type="caution">
    <text evidence="3">The sequence shown here is derived from an EMBL/GenBank/DDBJ whole genome shotgun (WGS) entry which is preliminary data.</text>
</comment>
<accession>A0A4S4DD58</accession>
<keyword evidence="4" id="KW-1185">Reference proteome</keyword>
<dbReference type="Gene3D" id="1.10.287.950">
    <property type="entry name" value="Methyl-accepting chemotaxis protein"/>
    <property type="match status" value="1"/>
</dbReference>
<proteinExistence type="predicted"/>
<feature type="compositionally biased region" description="Polar residues" evidence="2">
    <location>
        <begin position="32"/>
        <end position="49"/>
    </location>
</feature>
<keyword evidence="1" id="KW-0175">Coiled coil</keyword>
<protein>
    <recommendedName>
        <fullName evidence="5">Aminotransferase-like plant mobile domain-containing protein</fullName>
    </recommendedName>
</protein>
<dbReference type="AlphaFoldDB" id="A0A4S4DD58"/>
<dbReference type="EMBL" id="SDRB02011907">
    <property type="protein sequence ID" value="THF99615.1"/>
    <property type="molecule type" value="Genomic_DNA"/>
</dbReference>
<evidence type="ECO:0000313" key="3">
    <source>
        <dbReference type="EMBL" id="THF99615.1"/>
    </source>
</evidence>
<sequence>MKRKRTQLQDLYKLHPRRKQRTSQDDVEVHPNSATQQRALLVLPSTQKTRSVHSLPPTQPETTSETPKKKRPYHRHQLKKIATPDPQKKYKPQYRSNIFAVIRLFDKIKLKKHHKAVLKQTPFWKFFKSIIKKRYGDSHRTKKNEQDVADIIQCYDPIKKAFRIGGKDMVLTSRDISLIFGIVQGSEPITTKSKSTKATQTNSRLFKNVSMEITKTIIEEEIEKALNGKTNQDFEDVAKLLCLHALVTVFFCSTTHILPKAYIQYVDDIQEMAKYAWCDAIREKLMLSIENKHTTPEAVHGCVIALLYWYCEHTSILKQDSTNAFPRYTKWHLQKLATKMYEQPIHTLTANEVFENELQMTQIEIQKLGQPNLANQMSQNVISATPLDSVLITNQQTDLLATPQTQTHNSTDQGGSDIMVNQHSPILDETEHQSCQESQFQTPCQESRIVNQTILSPEDNSNLNTLCQTILNSENLFHTVDDTETVTDTILANIQQDMDREKIFGDLEDYISLETSTDSLGLCAHQASVHKKQIKLLQTERKQMAEKVQQQNTSMKEMETKYHKLLAENKELKEKYHRVLKSNNELTNQFEGMKQQMNNNAEQCRNIKNKSEDSIRRLKTVLEENNEIKEQMKKMKQQMNKMLRNIKT</sequence>
<evidence type="ECO:0008006" key="5">
    <source>
        <dbReference type="Google" id="ProtNLM"/>
    </source>
</evidence>
<evidence type="ECO:0000313" key="4">
    <source>
        <dbReference type="Proteomes" id="UP000306102"/>
    </source>
</evidence>
<organism evidence="3 4">
    <name type="scientific">Camellia sinensis var. sinensis</name>
    <name type="common">China tea</name>
    <dbReference type="NCBI Taxonomy" id="542762"/>
    <lineage>
        <taxon>Eukaryota</taxon>
        <taxon>Viridiplantae</taxon>
        <taxon>Streptophyta</taxon>
        <taxon>Embryophyta</taxon>
        <taxon>Tracheophyta</taxon>
        <taxon>Spermatophyta</taxon>
        <taxon>Magnoliopsida</taxon>
        <taxon>eudicotyledons</taxon>
        <taxon>Gunneridae</taxon>
        <taxon>Pentapetalae</taxon>
        <taxon>asterids</taxon>
        <taxon>Ericales</taxon>
        <taxon>Theaceae</taxon>
        <taxon>Camellia</taxon>
    </lineage>
</organism>
<gene>
    <name evidence="3" type="ORF">TEA_004060</name>
</gene>